<geneLocation type="plasmid" evidence="1 2">
    <name>unnamed</name>
</geneLocation>
<protein>
    <submittedName>
        <fullName evidence="1">Uncharacterized protein</fullName>
    </submittedName>
</protein>
<proteinExistence type="predicted"/>
<keyword evidence="1" id="KW-0614">Plasmid</keyword>
<dbReference type="RefSeq" id="WP_114074615.1">
    <property type="nucleotide sequence ID" value="NZ_CP029555.1"/>
</dbReference>
<dbReference type="EMBL" id="CP029555">
    <property type="protein sequence ID" value="AXE37181.1"/>
    <property type="molecule type" value="Genomic_DNA"/>
</dbReference>
<evidence type="ECO:0000313" key="1">
    <source>
        <dbReference type="EMBL" id="AXE37181.1"/>
    </source>
</evidence>
<gene>
    <name evidence="1" type="ORF">DK843_22800</name>
</gene>
<accession>A0A344UPI3</accession>
<dbReference type="Proteomes" id="UP000252038">
    <property type="component" value="Plasmid unnamed"/>
</dbReference>
<reference evidence="1 2" key="1">
    <citation type="submission" date="2018-05" db="EMBL/GenBank/DDBJ databases">
        <title>Genome sequencing, assembly and analysis of the novel insecticidal bacterium, Chromobacterium phragmitis.</title>
        <authorList>
            <person name="Sparks M.E."/>
            <person name="Blackburn M.B."/>
            <person name="Gundersen-Rindal D.E."/>
        </authorList>
    </citation>
    <scope>NUCLEOTIDE SEQUENCE [LARGE SCALE GENOMIC DNA]</scope>
    <source>
        <strain evidence="1">IIBBL 274-1</strain>
        <plasmid evidence="1 2">unnamed</plasmid>
    </source>
</reference>
<dbReference type="KEGG" id="chrb:DK843_22800"/>
<organism evidence="1 2">
    <name type="scientific">Chromobacterium phragmitis</name>
    <dbReference type="NCBI Taxonomy" id="2202141"/>
    <lineage>
        <taxon>Bacteria</taxon>
        <taxon>Pseudomonadati</taxon>
        <taxon>Pseudomonadota</taxon>
        <taxon>Betaproteobacteria</taxon>
        <taxon>Neisseriales</taxon>
        <taxon>Chromobacteriaceae</taxon>
        <taxon>Chromobacterium</taxon>
    </lineage>
</organism>
<dbReference type="AlphaFoldDB" id="A0A344UPI3"/>
<sequence length="235" mass="26097">MTHGLIATDVSGKLMLDSSLVTPWFMGKASAGAIVRDEMVGGYRVTCYQTDVPYNSLAFYQIPLGQDIRISYVEGHPYVRGSCICVCYPPGVYPAMPSYYLFSSDSPPQSSGYGMQLFNADGKLTFDSGSRHLRLQKLMMNVTVKGTTPLPGGMVKPAFMLPRIFAERATQIPRTESGHYYRSKCGWNIRNGTNLDCSFADVYYEKTDFGQNITERYTGPLTGHIVPVIDAAWFD</sequence>
<name>A0A344UPI3_9NEIS</name>
<evidence type="ECO:0000313" key="2">
    <source>
        <dbReference type="Proteomes" id="UP000252038"/>
    </source>
</evidence>